<reference evidence="2" key="1">
    <citation type="submission" date="2017-02" db="UniProtKB">
        <authorList>
            <consortium name="WormBaseParasite"/>
        </authorList>
    </citation>
    <scope>IDENTIFICATION</scope>
</reference>
<dbReference type="Proteomes" id="UP000046393">
    <property type="component" value="Unplaced"/>
</dbReference>
<dbReference type="WBParaSite" id="SMUV_0000502001-mRNA-1">
    <property type="protein sequence ID" value="SMUV_0000502001-mRNA-1"/>
    <property type="gene ID" value="SMUV_0000502001"/>
</dbReference>
<keyword evidence="1" id="KW-1185">Reference proteome</keyword>
<dbReference type="AlphaFoldDB" id="A0A0N5AKJ5"/>
<dbReference type="Gene3D" id="3.30.505.10">
    <property type="entry name" value="SH2 domain"/>
    <property type="match status" value="1"/>
</dbReference>
<organism evidence="1 2">
    <name type="scientific">Syphacia muris</name>
    <dbReference type="NCBI Taxonomy" id="451379"/>
    <lineage>
        <taxon>Eukaryota</taxon>
        <taxon>Metazoa</taxon>
        <taxon>Ecdysozoa</taxon>
        <taxon>Nematoda</taxon>
        <taxon>Chromadorea</taxon>
        <taxon>Rhabditida</taxon>
        <taxon>Spirurina</taxon>
        <taxon>Oxyuridomorpha</taxon>
        <taxon>Oxyuroidea</taxon>
        <taxon>Oxyuridae</taxon>
        <taxon>Syphacia</taxon>
    </lineage>
</organism>
<sequence>MFLDAVVVCNYKDAKHPESCGFGFHNTDIFFPTIVDLVRYYTRYSLKKHNQHLDTRLRIPIFRGTI</sequence>
<protein>
    <submittedName>
        <fullName evidence="2">SH2 domain-containing protein</fullName>
    </submittedName>
</protein>
<accession>A0A0N5AKJ5</accession>
<proteinExistence type="predicted"/>
<name>A0A0N5AKJ5_9BILA</name>
<dbReference type="InterPro" id="IPR036860">
    <property type="entry name" value="SH2_dom_sf"/>
</dbReference>
<dbReference type="STRING" id="451379.A0A0N5AKJ5"/>
<dbReference type="SUPFAM" id="SSF55550">
    <property type="entry name" value="SH2 domain"/>
    <property type="match status" value="1"/>
</dbReference>
<evidence type="ECO:0000313" key="1">
    <source>
        <dbReference type="Proteomes" id="UP000046393"/>
    </source>
</evidence>
<evidence type="ECO:0000313" key="2">
    <source>
        <dbReference type="WBParaSite" id="SMUV_0000502001-mRNA-1"/>
    </source>
</evidence>